<keyword evidence="1 6" id="KW-0597">Phosphoprotein</keyword>
<evidence type="ECO:0000256" key="6">
    <source>
        <dbReference type="PROSITE-ProRule" id="PRU00169"/>
    </source>
</evidence>
<evidence type="ECO:0000256" key="7">
    <source>
        <dbReference type="SAM" id="MobiDB-lite"/>
    </source>
</evidence>
<feature type="domain" description="Response regulatory" evidence="8">
    <location>
        <begin position="28"/>
        <end position="142"/>
    </location>
</feature>
<evidence type="ECO:0000256" key="3">
    <source>
        <dbReference type="ARBA" id="ARBA00023015"/>
    </source>
</evidence>
<dbReference type="GO" id="GO:0006355">
    <property type="term" value="P:regulation of DNA-templated transcription"/>
    <property type="evidence" value="ECO:0007669"/>
    <property type="project" value="TreeGrafter"/>
</dbReference>
<dbReference type="PROSITE" id="PS50110">
    <property type="entry name" value="RESPONSE_REGULATORY"/>
    <property type="match status" value="1"/>
</dbReference>
<dbReference type="GO" id="GO:0032993">
    <property type="term" value="C:protein-DNA complex"/>
    <property type="evidence" value="ECO:0007669"/>
    <property type="project" value="TreeGrafter"/>
</dbReference>
<dbReference type="InterPro" id="IPR011006">
    <property type="entry name" value="CheY-like_superfamily"/>
</dbReference>
<dbReference type="GO" id="GO:0000976">
    <property type="term" value="F:transcription cis-regulatory region binding"/>
    <property type="evidence" value="ECO:0007669"/>
    <property type="project" value="TreeGrafter"/>
</dbReference>
<feature type="compositionally biased region" description="Low complexity" evidence="7">
    <location>
        <begin position="457"/>
        <end position="468"/>
    </location>
</feature>
<dbReference type="InterPro" id="IPR001789">
    <property type="entry name" value="Sig_transdc_resp-reg_receiver"/>
</dbReference>
<evidence type="ECO:0000256" key="2">
    <source>
        <dbReference type="ARBA" id="ARBA00023012"/>
    </source>
</evidence>
<evidence type="ECO:0000259" key="8">
    <source>
        <dbReference type="PROSITE" id="PS50110"/>
    </source>
</evidence>
<feature type="compositionally biased region" description="Polar residues" evidence="7">
    <location>
        <begin position="471"/>
        <end position="484"/>
    </location>
</feature>
<dbReference type="PANTHER" id="PTHR48111:SF1">
    <property type="entry name" value="TWO-COMPONENT RESPONSE REGULATOR ORR33"/>
    <property type="match status" value="1"/>
</dbReference>
<evidence type="ECO:0000313" key="9">
    <source>
        <dbReference type="EMBL" id="ATC63488.1"/>
    </source>
</evidence>
<dbReference type="CDD" id="cd00156">
    <property type="entry name" value="REC"/>
    <property type="match status" value="1"/>
</dbReference>
<protein>
    <recommendedName>
        <fullName evidence="8">Response regulatory domain-containing protein</fullName>
    </recommendedName>
</protein>
<dbReference type="Pfam" id="PF00072">
    <property type="entry name" value="Response_reg"/>
    <property type="match status" value="1"/>
</dbReference>
<evidence type="ECO:0000256" key="4">
    <source>
        <dbReference type="ARBA" id="ARBA00023125"/>
    </source>
</evidence>
<sequence>MRRGTGCPSYGPSQGHKEEFPTMNLVKKILVVHSDAKMKRKLVLMLADASYDIRAFTECEPALETARNEWFDLALIDARLPGATEFEFVEALKKIQPTVPVVLVVQQLELPLIVKGIRMGLSDVLPAGTDLRPLLRRVNSILRPNSQHATDDGALTPTELAEAEAVLQVLANPDIGQSNDPFNTPDFRQELLRGAKERAMLEQKSERLEHEKLALEAELKTLLSQNADALRVQGDFDELRSQRETAASAQSLIDQKARALAEARSELARERTALEEERRKLAETSQTVSPYAKSADEIARERTDLETQRAKLSAAEARLHDEETRLQREATQIAQERRRWHEDLDLIREQETNLREYEARLRQLQAQLEADRVLWFSSRPQSRSPFQDDAAVKAAWEKLQRATDLLEAERAIFRDERMSFREQEGDLKRREAKLEELQGKLDDQEKRLRGLPPAPLPATALPFATAPMPQTPAQSTASKATMKTISRAPFEMAKSLLGRNKTNDDDL</sequence>
<feature type="modified residue" description="4-aspartylphosphate" evidence="6">
    <location>
        <position position="77"/>
    </location>
</feature>
<dbReference type="KEGG" id="vbh:CMV30_05690"/>
<dbReference type="GO" id="GO:0000156">
    <property type="term" value="F:phosphorelay response regulator activity"/>
    <property type="evidence" value="ECO:0007669"/>
    <property type="project" value="TreeGrafter"/>
</dbReference>
<gene>
    <name evidence="9" type="ORF">CMV30_05690</name>
</gene>
<evidence type="ECO:0000256" key="1">
    <source>
        <dbReference type="ARBA" id="ARBA00022553"/>
    </source>
</evidence>
<keyword evidence="10" id="KW-1185">Reference proteome</keyword>
<dbReference type="Gene3D" id="3.40.50.2300">
    <property type="match status" value="1"/>
</dbReference>
<proteinExistence type="predicted"/>
<dbReference type="PANTHER" id="PTHR48111">
    <property type="entry name" value="REGULATOR OF RPOS"/>
    <property type="match status" value="1"/>
</dbReference>
<dbReference type="AlphaFoldDB" id="A0A290QDT1"/>
<reference evidence="9 10" key="1">
    <citation type="submission" date="2017-09" db="EMBL/GenBank/DDBJ databases">
        <title>Complete genome sequence of Verrucomicrobial strain HZ-65, isolated from freshwater.</title>
        <authorList>
            <person name="Choi A."/>
        </authorList>
    </citation>
    <scope>NUCLEOTIDE SEQUENCE [LARGE SCALE GENOMIC DNA]</scope>
    <source>
        <strain evidence="9 10">HZ-65</strain>
    </source>
</reference>
<dbReference type="SUPFAM" id="SSF52172">
    <property type="entry name" value="CheY-like"/>
    <property type="match status" value="1"/>
</dbReference>
<dbReference type="EMBL" id="CP023344">
    <property type="protein sequence ID" value="ATC63488.1"/>
    <property type="molecule type" value="Genomic_DNA"/>
</dbReference>
<keyword evidence="5" id="KW-0804">Transcription</keyword>
<evidence type="ECO:0000313" key="10">
    <source>
        <dbReference type="Proteomes" id="UP000217265"/>
    </source>
</evidence>
<organism evidence="9 10">
    <name type="scientific">Nibricoccus aquaticus</name>
    <dbReference type="NCBI Taxonomy" id="2576891"/>
    <lineage>
        <taxon>Bacteria</taxon>
        <taxon>Pseudomonadati</taxon>
        <taxon>Verrucomicrobiota</taxon>
        <taxon>Opitutia</taxon>
        <taxon>Opitutales</taxon>
        <taxon>Opitutaceae</taxon>
        <taxon>Nibricoccus</taxon>
    </lineage>
</organism>
<keyword evidence="4" id="KW-0238">DNA-binding</keyword>
<feature type="region of interest" description="Disordered" evidence="7">
    <location>
        <begin position="441"/>
        <end position="485"/>
    </location>
</feature>
<keyword evidence="3" id="KW-0805">Transcription regulation</keyword>
<dbReference type="GO" id="GO:0005829">
    <property type="term" value="C:cytosol"/>
    <property type="evidence" value="ECO:0007669"/>
    <property type="project" value="TreeGrafter"/>
</dbReference>
<dbReference type="SMART" id="SM00448">
    <property type="entry name" value="REC"/>
    <property type="match status" value="1"/>
</dbReference>
<name>A0A290QDT1_9BACT</name>
<dbReference type="Proteomes" id="UP000217265">
    <property type="component" value="Chromosome"/>
</dbReference>
<feature type="region of interest" description="Disordered" evidence="7">
    <location>
        <begin position="275"/>
        <end position="295"/>
    </location>
</feature>
<accession>A0A290QDT1</accession>
<dbReference type="OrthoDB" id="9784719at2"/>
<evidence type="ECO:0000256" key="5">
    <source>
        <dbReference type="ARBA" id="ARBA00023163"/>
    </source>
</evidence>
<keyword evidence="2" id="KW-0902">Two-component regulatory system</keyword>
<dbReference type="InterPro" id="IPR039420">
    <property type="entry name" value="WalR-like"/>
</dbReference>